<feature type="transmembrane region" description="Helical" evidence="1">
    <location>
        <begin position="137"/>
        <end position="163"/>
    </location>
</feature>
<keyword evidence="1" id="KW-1133">Transmembrane helix</keyword>
<evidence type="ECO:0000313" key="2">
    <source>
        <dbReference type="EMBL" id="MBK8524444.1"/>
    </source>
</evidence>
<dbReference type="EMBL" id="JADJUC010000010">
    <property type="protein sequence ID" value="MBK8524444.1"/>
    <property type="molecule type" value="Genomic_DNA"/>
</dbReference>
<feature type="transmembrane region" description="Helical" evidence="1">
    <location>
        <begin position="94"/>
        <end position="117"/>
    </location>
</feature>
<keyword evidence="1" id="KW-0812">Transmembrane</keyword>
<evidence type="ECO:0000256" key="1">
    <source>
        <dbReference type="SAM" id="Phobius"/>
    </source>
</evidence>
<keyword evidence="2" id="KW-0378">Hydrolase</keyword>
<keyword evidence="1" id="KW-0472">Membrane</keyword>
<dbReference type="Proteomes" id="UP000886689">
    <property type="component" value="Unassembled WGS sequence"/>
</dbReference>
<organism evidence="2 3">
    <name type="scientific">Candidatus Proximibacter danicus</name>
    <dbReference type="NCBI Taxonomy" id="2954365"/>
    <lineage>
        <taxon>Bacteria</taxon>
        <taxon>Pseudomonadati</taxon>
        <taxon>Pseudomonadota</taxon>
        <taxon>Betaproteobacteria</taxon>
        <taxon>Candidatus Proximibacter</taxon>
    </lineage>
</organism>
<reference evidence="2" key="1">
    <citation type="submission" date="2020-10" db="EMBL/GenBank/DDBJ databases">
        <title>Connecting structure to function with the recovery of over 1000 high-quality activated sludge metagenome-assembled genomes encoding full-length rRNA genes using long-read sequencing.</title>
        <authorList>
            <person name="Singleton C.M."/>
            <person name="Petriglieri F."/>
            <person name="Kristensen J.M."/>
            <person name="Kirkegaard R.H."/>
            <person name="Michaelsen T.Y."/>
            <person name="Andersen M.H."/>
            <person name="Karst S.M."/>
            <person name="Dueholm M.S."/>
            <person name="Nielsen P.H."/>
            <person name="Albertsen M."/>
        </authorList>
    </citation>
    <scope>NUCLEOTIDE SEQUENCE</scope>
    <source>
        <strain evidence="2">Hirt_18-Q3-R61-65_BATAC.395</strain>
    </source>
</reference>
<accession>A0A9D7PT33</accession>
<evidence type="ECO:0000313" key="3">
    <source>
        <dbReference type="Proteomes" id="UP000886689"/>
    </source>
</evidence>
<proteinExistence type="predicted"/>
<dbReference type="AlphaFoldDB" id="A0A9D7PT33"/>
<feature type="transmembrane region" description="Helical" evidence="1">
    <location>
        <begin position="12"/>
        <end position="34"/>
    </location>
</feature>
<feature type="transmembrane region" description="Helical" evidence="1">
    <location>
        <begin position="54"/>
        <end position="73"/>
    </location>
</feature>
<sequence length="191" mass="20606">MPVTPFHFGPGALIKALMPGGFSWTVFALANVLIDLEPIGLFVFTGDPAHPWLHTLPGALLVATAAVAGRPLCEAWLRFWNRRLSAPQARWLGVVPGITAVQAWAGALLGTLSHLALDALMHPDVRPLWPFVPDNPWRGAVALDVLHWSCIAAGVVALVFGVVKSVRERSDDALASPCPWGWPHILLMSHS</sequence>
<protein>
    <submittedName>
        <fullName evidence="2">Metal-dependent hydrolase</fullName>
    </submittedName>
</protein>
<name>A0A9D7PT33_9PROT</name>
<comment type="caution">
    <text evidence="2">The sequence shown here is derived from an EMBL/GenBank/DDBJ whole genome shotgun (WGS) entry which is preliminary data.</text>
</comment>
<gene>
    <name evidence="2" type="ORF">IPL58_10250</name>
</gene>
<dbReference type="GO" id="GO:0016787">
    <property type="term" value="F:hydrolase activity"/>
    <property type="evidence" value="ECO:0007669"/>
    <property type="project" value="UniProtKB-KW"/>
</dbReference>